<reference evidence="1 2" key="1">
    <citation type="journal article" date="2024" name="IMA Fungus">
        <title>IMA Genome - F19 : A genome assembly and annotation guide to empower mycologists, including annotated draft genome sequences of Ceratocystis pirilliformis, Diaporthe australafricana, Fusarium ophioides, Paecilomyces lecythidis, and Sporothrix stenoceras.</title>
        <authorList>
            <person name="Aylward J."/>
            <person name="Wilson A.M."/>
            <person name="Visagie C.M."/>
            <person name="Spraker J."/>
            <person name="Barnes I."/>
            <person name="Buitendag C."/>
            <person name="Ceriani C."/>
            <person name="Del Mar Angel L."/>
            <person name="du Plessis D."/>
            <person name="Fuchs T."/>
            <person name="Gasser K."/>
            <person name="Kramer D."/>
            <person name="Li W."/>
            <person name="Munsamy K."/>
            <person name="Piso A."/>
            <person name="Price J.L."/>
            <person name="Sonnekus B."/>
            <person name="Thomas C."/>
            <person name="van der Nest A."/>
            <person name="van Dijk A."/>
            <person name="van Heerden A."/>
            <person name="van Vuuren N."/>
            <person name="Yilmaz N."/>
            <person name="Duong T.A."/>
            <person name="van der Merwe N.A."/>
            <person name="Wingfield M.J."/>
            <person name="Wingfield B.D."/>
        </authorList>
    </citation>
    <scope>NUCLEOTIDE SEQUENCE [LARGE SCALE GENOMIC DNA]</scope>
    <source>
        <strain evidence="1 2">CMW 18300</strain>
    </source>
</reference>
<dbReference type="Proteomes" id="UP001583177">
    <property type="component" value="Unassembled WGS sequence"/>
</dbReference>
<organism evidence="1 2">
    <name type="scientific">Diaporthe australafricana</name>
    <dbReference type="NCBI Taxonomy" id="127596"/>
    <lineage>
        <taxon>Eukaryota</taxon>
        <taxon>Fungi</taxon>
        <taxon>Dikarya</taxon>
        <taxon>Ascomycota</taxon>
        <taxon>Pezizomycotina</taxon>
        <taxon>Sordariomycetes</taxon>
        <taxon>Sordariomycetidae</taxon>
        <taxon>Diaporthales</taxon>
        <taxon>Diaporthaceae</taxon>
        <taxon>Diaporthe</taxon>
    </lineage>
</organism>
<protein>
    <submittedName>
        <fullName evidence="1">Uncharacterized protein</fullName>
    </submittedName>
</protein>
<gene>
    <name evidence="1" type="ORF">Daus18300_005095</name>
</gene>
<keyword evidence="2" id="KW-1185">Reference proteome</keyword>
<evidence type="ECO:0000313" key="1">
    <source>
        <dbReference type="EMBL" id="KAL1870775.1"/>
    </source>
</evidence>
<evidence type="ECO:0000313" key="2">
    <source>
        <dbReference type="Proteomes" id="UP001583177"/>
    </source>
</evidence>
<comment type="caution">
    <text evidence="1">The sequence shown here is derived from an EMBL/GenBank/DDBJ whole genome shotgun (WGS) entry which is preliminary data.</text>
</comment>
<name>A0ABR3X4K2_9PEZI</name>
<accession>A0ABR3X4K2</accession>
<proteinExistence type="predicted"/>
<sequence>MSCTESEWPESDDQIVEMALALEARKDLLLDGTRAIFDRFVDCLTHSFMAEWLDDHEDDVLNLSEGL</sequence>
<dbReference type="EMBL" id="JAWRVE010000036">
    <property type="protein sequence ID" value="KAL1870775.1"/>
    <property type="molecule type" value="Genomic_DNA"/>
</dbReference>